<organism evidence="1 2">
    <name type="scientific">Streptantibioticus ferralitis</name>
    <dbReference type="NCBI Taxonomy" id="236510"/>
    <lineage>
        <taxon>Bacteria</taxon>
        <taxon>Bacillati</taxon>
        <taxon>Actinomycetota</taxon>
        <taxon>Actinomycetes</taxon>
        <taxon>Kitasatosporales</taxon>
        <taxon>Streptomycetaceae</taxon>
        <taxon>Streptantibioticus</taxon>
    </lineage>
</organism>
<accession>A0ABT5Z4Z0</accession>
<dbReference type="RefSeq" id="WP_275818253.1">
    <property type="nucleotide sequence ID" value="NZ_BAAANM010000014.1"/>
</dbReference>
<gene>
    <name evidence="1" type="ORF">P2L57_24905</name>
</gene>
<dbReference type="Proteomes" id="UP001220022">
    <property type="component" value="Unassembled WGS sequence"/>
</dbReference>
<evidence type="ECO:0000313" key="1">
    <source>
        <dbReference type="EMBL" id="MDF2258843.1"/>
    </source>
</evidence>
<name>A0ABT5Z4Z0_9ACTN</name>
<sequence>MATIALNSERRPRSWWSPGDIYLDQADKTGGLLWPVPDELPAA</sequence>
<protein>
    <submittedName>
        <fullName evidence="1">Uncharacterized protein</fullName>
    </submittedName>
</protein>
<proteinExistence type="predicted"/>
<reference evidence="1 2" key="1">
    <citation type="submission" date="2023-03" db="EMBL/GenBank/DDBJ databases">
        <title>Draft genome sequence of type strain Streptomyces ferralitis JCM 14344.</title>
        <authorList>
            <person name="Klaysubun C."/>
            <person name="Duangmal K."/>
        </authorList>
    </citation>
    <scope>NUCLEOTIDE SEQUENCE [LARGE SCALE GENOMIC DNA]</scope>
    <source>
        <strain evidence="1 2">JCM 14344</strain>
    </source>
</reference>
<evidence type="ECO:0000313" key="2">
    <source>
        <dbReference type="Proteomes" id="UP001220022"/>
    </source>
</evidence>
<dbReference type="EMBL" id="JARHTQ010000018">
    <property type="protein sequence ID" value="MDF2258843.1"/>
    <property type="molecule type" value="Genomic_DNA"/>
</dbReference>
<keyword evidence="2" id="KW-1185">Reference proteome</keyword>
<comment type="caution">
    <text evidence="1">The sequence shown here is derived from an EMBL/GenBank/DDBJ whole genome shotgun (WGS) entry which is preliminary data.</text>
</comment>